<dbReference type="AlphaFoldDB" id="U5QPN1"/>
<reference evidence="1 2" key="1">
    <citation type="journal article" date="2013" name="PLoS ONE">
        <title>Cultivation and Complete Genome Sequencing of Gloeobacter kilaueensis sp. nov., from a Lava Cave in Kilauea Caldera, Hawai'i.</title>
        <authorList>
            <person name="Saw J.H."/>
            <person name="Schatz M."/>
            <person name="Brown M.V."/>
            <person name="Kunkel D.D."/>
            <person name="Foster J.S."/>
            <person name="Shick H."/>
            <person name="Christensen S."/>
            <person name="Hou S."/>
            <person name="Wan X."/>
            <person name="Donachie S.P."/>
        </authorList>
    </citation>
    <scope>NUCLEOTIDE SEQUENCE [LARGE SCALE GENOMIC DNA]</scope>
    <source>
        <strain evidence="2">JS</strain>
    </source>
</reference>
<evidence type="ECO:0000313" key="1">
    <source>
        <dbReference type="EMBL" id="AGY59655.1"/>
    </source>
</evidence>
<dbReference type="OrthoDB" id="475595at2"/>
<gene>
    <name evidence="1" type="ORF">GKIL_3409</name>
</gene>
<protein>
    <submittedName>
        <fullName evidence="1">ATP-dependent transcriptional regulator</fullName>
    </submittedName>
</protein>
<proteinExistence type="predicted"/>
<dbReference type="STRING" id="1183438.GKIL_3409"/>
<dbReference type="KEGG" id="glj:GKIL_3409"/>
<name>U5QPN1_GLOK1</name>
<evidence type="ECO:0000313" key="2">
    <source>
        <dbReference type="Proteomes" id="UP000017396"/>
    </source>
</evidence>
<dbReference type="RefSeq" id="WP_023174948.1">
    <property type="nucleotide sequence ID" value="NC_022600.1"/>
</dbReference>
<dbReference type="Proteomes" id="UP000017396">
    <property type="component" value="Chromosome"/>
</dbReference>
<sequence length="437" mass="48173">MHALGQSRTRGVLLTPTGLHKWQQFRQNHEFQHGRRLTLEALSELSGLNVTTLGRIQKREQPVDLASLRQLFVSCHLTIEATDYRQVKAMERPIPTAGRRWDMGGRQAPAFFDGRSAELNALEQWIVTEGCRLVLLTGMAGIGKTALVLQFAQLLQGHFQTVLYRSCCAGSLEQLEAELSGAELDRRRCLIVLDDFEAGDLYAPLVQRLSEEAHGSCLLLVGRTVPPDLRALAGQTLPVRLLQLGALTAESAAVFVGRRGCYRGSAADWQALNTYFGGNPRFLLSAAALIEDLFGGDVAAFVALLQREGLAIPEVNRLLDEELPRLSPVERQILTQLSVRRLPATIEHLCGLWERRFSAQQLIEALQTLKRCALVESGEAGIWLCPAVAAGVRARATALRPATAADKSQRRRTGIRLFHPSRLRRAAIPGTLFTVQG</sequence>
<dbReference type="Gene3D" id="3.40.50.300">
    <property type="entry name" value="P-loop containing nucleotide triphosphate hydrolases"/>
    <property type="match status" value="1"/>
</dbReference>
<dbReference type="HOGENOM" id="CLU_025923_2_0_3"/>
<accession>U5QPN1</accession>
<organism evidence="1 2">
    <name type="scientific">Gloeobacter kilaueensis (strain ATCC BAA-2537 / CCAP 1431/1 / ULC 316 / JS1)</name>
    <dbReference type="NCBI Taxonomy" id="1183438"/>
    <lineage>
        <taxon>Bacteria</taxon>
        <taxon>Bacillati</taxon>
        <taxon>Cyanobacteriota</taxon>
        <taxon>Cyanophyceae</taxon>
        <taxon>Gloeobacterales</taxon>
        <taxon>Gloeobacteraceae</taxon>
        <taxon>Gloeobacter</taxon>
    </lineage>
</organism>
<dbReference type="SUPFAM" id="SSF52540">
    <property type="entry name" value="P-loop containing nucleoside triphosphate hydrolases"/>
    <property type="match status" value="1"/>
</dbReference>
<dbReference type="InterPro" id="IPR027417">
    <property type="entry name" value="P-loop_NTPase"/>
</dbReference>
<dbReference type="eggNOG" id="COG3903">
    <property type="taxonomic scope" value="Bacteria"/>
</dbReference>
<keyword evidence="2" id="KW-1185">Reference proteome</keyword>
<dbReference type="EMBL" id="CP003587">
    <property type="protein sequence ID" value="AGY59655.1"/>
    <property type="molecule type" value="Genomic_DNA"/>
</dbReference>